<dbReference type="GO" id="GO:0015171">
    <property type="term" value="F:amino acid transmembrane transporter activity"/>
    <property type="evidence" value="ECO:0007669"/>
    <property type="project" value="TreeGrafter"/>
</dbReference>
<dbReference type="RefSeq" id="WP_119010529.1">
    <property type="nucleotide sequence ID" value="NZ_BJXK01000033.1"/>
</dbReference>
<dbReference type="Pfam" id="PF01810">
    <property type="entry name" value="LysE"/>
    <property type="match status" value="1"/>
</dbReference>
<dbReference type="GO" id="GO:0005886">
    <property type="term" value="C:plasma membrane"/>
    <property type="evidence" value="ECO:0007669"/>
    <property type="project" value="UniProtKB-SubCell"/>
</dbReference>
<evidence type="ECO:0000313" key="7">
    <source>
        <dbReference type="EMBL" id="GEM81768.1"/>
    </source>
</evidence>
<feature type="transmembrane region" description="Helical" evidence="6">
    <location>
        <begin position="41"/>
        <end position="65"/>
    </location>
</feature>
<dbReference type="OrthoDB" id="581870at2"/>
<evidence type="ECO:0000256" key="4">
    <source>
        <dbReference type="ARBA" id="ARBA00022989"/>
    </source>
</evidence>
<proteinExistence type="predicted"/>
<comment type="caution">
    <text evidence="7">The sequence shown here is derived from an EMBL/GenBank/DDBJ whole genome shotgun (WGS) entry which is preliminary data.</text>
</comment>
<dbReference type="EMBL" id="BJXK01000033">
    <property type="protein sequence ID" value="GEM81768.1"/>
    <property type="molecule type" value="Genomic_DNA"/>
</dbReference>
<keyword evidence="4 6" id="KW-1133">Transmembrane helix</keyword>
<dbReference type="PANTHER" id="PTHR30086">
    <property type="entry name" value="ARGININE EXPORTER PROTEIN ARGO"/>
    <property type="match status" value="1"/>
</dbReference>
<keyword evidence="2" id="KW-1003">Cell membrane</keyword>
<dbReference type="Proteomes" id="UP000321113">
    <property type="component" value="Unassembled WGS sequence"/>
</dbReference>
<dbReference type="InterPro" id="IPR001123">
    <property type="entry name" value="LeuE-type"/>
</dbReference>
<keyword evidence="8" id="KW-1185">Reference proteome</keyword>
<protein>
    <submittedName>
        <fullName evidence="7">Lysine transporter LysE</fullName>
    </submittedName>
</protein>
<organism evidence="7 8">
    <name type="scientific">Vibrio superstes NBRC 103154</name>
    <dbReference type="NCBI Taxonomy" id="1219062"/>
    <lineage>
        <taxon>Bacteria</taxon>
        <taxon>Pseudomonadati</taxon>
        <taxon>Pseudomonadota</taxon>
        <taxon>Gammaproteobacteria</taxon>
        <taxon>Vibrionales</taxon>
        <taxon>Vibrionaceae</taxon>
        <taxon>Vibrio</taxon>
    </lineage>
</organism>
<evidence type="ECO:0000256" key="5">
    <source>
        <dbReference type="ARBA" id="ARBA00023136"/>
    </source>
</evidence>
<gene>
    <name evidence="7" type="ORF">VSU01S_40130</name>
</gene>
<evidence type="ECO:0000256" key="1">
    <source>
        <dbReference type="ARBA" id="ARBA00004651"/>
    </source>
</evidence>
<name>A0A511QWM3_9VIBR</name>
<evidence type="ECO:0000313" key="8">
    <source>
        <dbReference type="Proteomes" id="UP000321113"/>
    </source>
</evidence>
<evidence type="ECO:0000256" key="6">
    <source>
        <dbReference type="SAM" id="Phobius"/>
    </source>
</evidence>
<feature type="transmembrane region" description="Helical" evidence="6">
    <location>
        <begin position="184"/>
        <end position="202"/>
    </location>
</feature>
<keyword evidence="3 6" id="KW-0812">Transmembrane</keyword>
<feature type="transmembrane region" description="Helical" evidence="6">
    <location>
        <begin position="159"/>
        <end position="175"/>
    </location>
</feature>
<accession>A0A511QWM3</accession>
<evidence type="ECO:0000256" key="2">
    <source>
        <dbReference type="ARBA" id="ARBA00022475"/>
    </source>
</evidence>
<reference evidence="7 8" key="1">
    <citation type="submission" date="2019-07" db="EMBL/GenBank/DDBJ databases">
        <title>Whole genome shotgun sequence of Vibrio superstes NBRC 103154.</title>
        <authorList>
            <person name="Hosoyama A."/>
            <person name="Uohara A."/>
            <person name="Ohji S."/>
            <person name="Ichikawa N."/>
        </authorList>
    </citation>
    <scope>NUCLEOTIDE SEQUENCE [LARGE SCALE GENOMIC DNA]</scope>
    <source>
        <strain evidence="7 8">NBRC 103154</strain>
    </source>
</reference>
<comment type="subcellular location">
    <subcellularLocation>
        <location evidence="1">Cell membrane</location>
        <topology evidence="1">Multi-pass membrane protein</topology>
    </subcellularLocation>
</comment>
<dbReference type="AlphaFoldDB" id="A0A511QWM3"/>
<sequence>MSLDLWLSLFVICLLGAMSPGPSLATVTKHTLAGGRLNGLAAAWAHSIGIGFYAFITVIGLAVVLHKSEVLFVTISLCGAGYLAYLGYKSLTSTDGIASTLEKGEAVSIKQSAKEGLLISLLSPKIALFFIALFSQFVAVGESTAAKATVVMTPLIVDGLWYTFITLVLSSPIFLERLRNKGKLIDQISGVVLIALAVRVVWQNVGYL</sequence>
<dbReference type="PANTHER" id="PTHR30086:SF16">
    <property type="entry name" value="AMINO ACID EFFLUX PERMEASE RHTB FAMILY"/>
    <property type="match status" value="1"/>
</dbReference>
<evidence type="ECO:0000256" key="3">
    <source>
        <dbReference type="ARBA" id="ARBA00022692"/>
    </source>
</evidence>
<feature type="transmembrane region" description="Helical" evidence="6">
    <location>
        <begin position="117"/>
        <end position="139"/>
    </location>
</feature>
<keyword evidence="5 6" id="KW-0472">Membrane</keyword>